<evidence type="ECO:0000313" key="2">
    <source>
        <dbReference type="Proteomes" id="UP000262832"/>
    </source>
</evidence>
<keyword evidence="2" id="KW-1185">Reference proteome</keyword>
<proteinExistence type="predicted"/>
<name>A0ABM6YR68_9VIBR</name>
<reference evidence="1 2" key="1">
    <citation type="submission" date="2018-08" db="EMBL/GenBank/DDBJ databases">
        <title>Genomic taxonomy of the Vibrionaceae family.</title>
        <authorList>
            <person name="Gomez-Gil B."/>
            <person name="Tanaka M."/>
            <person name="Sawabe T."/>
            <person name="Enciso-Ibarra K."/>
        </authorList>
    </citation>
    <scope>NUCLEOTIDE SEQUENCE [LARGE SCALE GENOMIC DNA]</scope>
    <source>
        <strain evidence="1 2">CAIM 1831</strain>
    </source>
</reference>
<dbReference type="EMBL" id="CP032093">
    <property type="protein sequence ID" value="AXY00248.1"/>
    <property type="molecule type" value="Genomic_DNA"/>
</dbReference>
<evidence type="ECO:0000313" key="1">
    <source>
        <dbReference type="EMBL" id="AXY00248.1"/>
    </source>
</evidence>
<sequence length="147" mass="17071">MFWNAGLIKRNKKKAQQAFRQIVTTGVHTEDSLEEFVHRLVADIRRRIDRQQFGIDKLHPATYLNQERWNDEDETYGSMRFNTTNTNSKKYNSRELFILGQLEEYGPELVLQAGIASEVDVRHLWPQMVSQRKPAGIVVDGIAKVLN</sequence>
<dbReference type="RefSeq" id="WP_128810113.1">
    <property type="nucleotide sequence ID" value="NZ_CP032093.1"/>
</dbReference>
<protein>
    <submittedName>
        <fullName evidence="1">Uncharacterized protein</fullName>
    </submittedName>
</protein>
<organism evidence="1 2">
    <name type="scientific">Vibrio alfacsensis</name>
    <dbReference type="NCBI Taxonomy" id="1074311"/>
    <lineage>
        <taxon>Bacteria</taxon>
        <taxon>Pseudomonadati</taxon>
        <taxon>Pseudomonadota</taxon>
        <taxon>Gammaproteobacteria</taxon>
        <taxon>Vibrionales</taxon>
        <taxon>Vibrionaceae</taxon>
        <taxon>Vibrio</taxon>
    </lineage>
</organism>
<gene>
    <name evidence="1" type="ORF">D1115_02270</name>
</gene>
<accession>A0ABM6YR68</accession>
<dbReference type="Proteomes" id="UP000262832">
    <property type="component" value="Chromosome I"/>
</dbReference>